<name>A0ABQ5VEF5_9RHOB</name>
<reference evidence="1" key="2">
    <citation type="submission" date="2023-01" db="EMBL/GenBank/DDBJ databases">
        <title>Draft genome sequence of Sulfitobacter pacificus strain NBRC 109915.</title>
        <authorList>
            <person name="Sun Q."/>
            <person name="Mori K."/>
        </authorList>
    </citation>
    <scope>NUCLEOTIDE SEQUENCE</scope>
    <source>
        <strain evidence="1">NBRC 109915</strain>
    </source>
</reference>
<accession>A0ABQ5VEF5</accession>
<proteinExistence type="predicted"/>
<evidence type="ECO:0000313" key="2">
    <source>
        <dbReference type="Proteomes" id="UP001161388"/>
    </source>
</evidence>
<gene>
    <name evidence="1" type="ORF">GCM10007927_02520</name>
</gene>
<sequence length="177" mass="19962">MVEEKIEIEGSPPHSLRYTDHRGAIYEGIPFVCDTHLSASLYQKESDGKIEACHLAVFLPKLFDDDYLVSLQRVNSNRGKVHTYKCVGIGHQKDFEVGKKIGPTDGRQILYYFNLDNSNPPSNASRRSFEMSVDVARANQELGHKLFRVFIDDPERFSSHVDAEALIVALERHAGDA</sequence>
<reference evidence="1" key="1">
    <citation type="journal article" date="2014" name="Int. J. Syst. Evol. Microbiol.">
        <title>Complete genome of a new Firmicutes species belonging to the dominant human colonic microbiota ('Ruminococcus bicirculans') reveals two chromosomes and a selective capacity to utilize plant glucans.</title>
        <authorList>
            <consortium name="NISC Comparative Sequencing Program"/>
            <person name="Wegmann U."/>
            <person name="Louis P."/>
            <person name="Goesmann A."/>
            <person name="Henrissat B."/>
            <person name="Duncan S.H."/>
            <person name="Flint H.J."/>
        </authorList>
    </citation>
    <scope>NUCLEOTIDE SEQUENCE</scope>
    <source>
        <strain evidence="1">NBRC 109915</strain>
    </source>
</reference>
<dbReference type="EMBL" id="BSNL01000001">
    <property type="protein sequence ID" value="GLQ25449.1"/>
    <property type="molecule type" value="Genomic_DNA"/>
</dbReference>
<protein>
    <submittedName>
        <fullName evidence="1">Uncharacterized protein</fullName>
    </submittedName>
</protein>
<dbReference type="Proteomes" id="UP001161388">
    <property type="component" value="Unassembled WGS sequence"/>
</dbReference>
<evidence type="ECO:0000313" key="1">
    <source>
        <dbReference type="EMBL" id="GLQ25449.1"/>
    </source>
</evidence>
<keyword evidence="2" id="KW-1185">Reference proteome</keyword>
<comment type="caution">
    <text evidence="1">The sequence shown here is derived from an EMBL/GenBank/DDBJ whole genome shotgun (WGS) entry which is preliminary data.</text>
</comment>
<organism evidence="1 2">
    <name type="scientific">Sulfitobacter pacificus</name>
    <dbReference type="NCBI Taxonomy" id="1499314"/>
    <lineage>
        <taxon>Bacteria</taxon>
        <taxon>Pseudomonadati</taxon>
        <taxon>Pseudomonadota</taxon>
        <taxon>Alphaproteobacteria</taxon>
        <taxon>Rhodobacterales</taxon>
        <taxon>Roseobacteraceae</taxon>
        <taxon>Sulfitobacter</taxon>
    </lineage>
</organism>